<organism evidence="2 3">
    <name type="scientific">Pandoravirus japonicus</name>
    <dbReference type="NCBI Taxonomy" id="2823154"/>
    <lineage>
        <taxon>Viruses</taxon>
        <taxon>Pandoravirus</taxon>
    </lineage>
</organism>
<evidence type="ECO:0000313" key="2">
    <source>
        <dbReference type="EMBL" id="BCU03024.1"/>
    </source>
</evidence>
<dbReference type="EMBL" id="LC625835">
    <property type="protein sequence ID" value="BCU03024.1"/>
    <property type="molecule type" value="Genomic_DNA"/>
</dbReference>
<dbReference type="Proteomes" id="UP001253637">
    <property type="component" value="Segment"/>
</dbReference>
<name>A0A811BM76_9VIRU</name>
<proteinExistence type="predicted"/>
<evidence type="ECO:0000256" key="1">
    <source>
        <dbReference type="SAM" id="MobiDB-lite"/>
    </source>
</evidence>
<accession>A0A811BM76</accession>
<reference evidence="2" key="1">
    <citation type="submission" date="2021-04" db="EMBL/GenBank/DDBJ databases">
        <title>Draft Genome Sequence of Pandoravirus japonicus, Isolated from the Sabaishi River of Niigata, Japan.</title>
        <authorList>
            <person name="Hosokawa N."/>
            <person name="Takahashi H."/>
            <person name="Aoki K."/>
            <person name="Takemura M."/>
        </authorList>
    </citation>
    <scope>NUCLEOTIDE SEQUENCE</scope>
</reference>
<evidence type="ECO:0000313" key="3">
    <source>
        <dbReference type="Proteomes" id="UP001253637"/>
    </source>
</evidence>
<feature type="region of interest" description="Disordered" evidence="1">
    <location>
        <begin position="78"/>
        <end position="117"/>
    </location>
</feature>
<feature type="compositionally biased region" description="Acidic residues" evidence="1">
    <location>
        <begin position="87"/>
        <end position="106"/>
    </location>
</feature>
<protein>
    <submittedName>
        <fullName evidence="2">Uncharacterized protein</fullName>
    </submittedName>
</protein>
<sequence length="255" mass="26193">MAYCGAAAQPLAYPPPVRARTGAERAQFLTGDGQCAGDDLAANDGTCAPSRWWTCGATGDRACGGSVPVEYILCADDEGDQHSASGDDQDDGDDWGDDDDDDDDSDDYHSGEGDECACPVAPAHTPYAYGYSFIEGLMPAESFDALVRPGKRLVVMVGAVPVALDAAEVERAGNARRPLVTPLGSCALGPLDVERAHKVDEALYEREGLRRFFTTAPVNATIEAAAPALGAGAAADVAGGGILAGVLGGLFAALL</sequence>